<dbReference type="EMBL" id="SORF01000015">
    <property type="protein sequence ID" value="TDY42412.1"/>
    <property type="molecule type" value="Genomic_DNA"/>
</dbReference>
<dbReference type="Proteomes" id="UP000294581">
    <property type="component" value="Unassembled WGS sequence"/>
</dbReference>
<organism evidence="1 2">
    <name type="scientific">Alicyclobacillus sacchari</name>
    <dbReference type="NCBI Taxonomy" id="392010"/>
    <lineage>
        <taxon>Bacteria</taxon>
        <taxon>Bacillati</taxon>
        <taxon>Bacillota</taxon>
        <taxon>Bacilli</taxon>
        <taxon>Bacillales</taxon>
        <taxon>Alicyclobacillaceae</taxon>
        <taxon>Alicyclobacillus</taxon>
    </lineage>
</organism>
<evidence type="ECO:0000313" key="1">
    <source>
        <dbReference type="EMBL" id="TDY42412.1"/>
    </source>
</evidence>
<gene>
    <name evidence="1" type="ORF">C7445_11543</name>
</gene>
<name>A0A4R8LJG6_9BACL</name>
<accession>A0A4R8LJG6</accession>
<evidence type="ECO:0000313" key="2">
    <source>
        <dbReference type="Proteomes" id="UP000294581"/>
    </source>
</evidence>
<protein>
    <submittedName>
        <fullName evidence="1">Uncharacterized protein</fullName>
    </submittedName>
</protein>
<proteinExistence type="predicted"/>
<keyword evidence="2" id="KW-1185">Reference proteome</keyword>
<dbReference type="RefSeq" id="WP_166669135.1">
    <property type="nucleotide sequence ID" value="NZ_SORF01000015.1"/>
</dbReference>
<dbReference type="AlphaFoldDB" id="A0A4R8LJG6"/>
<comment type="caution">
    <text evidence="1">The sequence shown here is derived from an EMBL/GenBank/DDBJ whole genome shotgun (WGS) entry which is preliminary data.</text>
</comment>
<reference evidence="1 2" key="1">
    <citation type="submission" date="2019-03" db="EMBL/GenBank/DDBJ databases">
        <title>Genomic Encyclopedia of Type Strains, Phase IV (KMG-IV): sequencing the most valuable type-strain genomes for metagenomic binning, comparative biology and taxonomic classification.</title>
        <authorList>
            <person name="Goeker M."/>
        </authorList>
    </citation>
    <scope>NUCLEOTIDE SEQUENCE [LARGE SCALE GENOMIC DNA]</scope>
    <source>
        <strain evidence="1 2">DSM 17974</strain>
    </source>
</reference>
<sequence>MQERFVRFLHNYTWSTAVNQLPKATREDWVQSSICLNYGEIVRLSGKLSKESLRP</sequence>